<feature type="transmembrane region" description="Helical" evidence="7">
    <location>
        <begin position="162"/>
        <end position="183"/>
    </location>
</feature>
<keyword evidence="5 7" id="KW-1133">Transmembrane helix</keyword>
<feature type="transmembrane region" description="Helical" evidence="7">
    <location>
        <begin position="252"/>
        <end position="273"/>
    </location>
</feature>
<keyword evidence="9" id="KW-1185">Reference proteome</keyword>
<evidence type="ECO:0000313" key="8">
    <source>
        <dbReference type="EMBL" id="KAK0732672.1"/>
    </source>
</evidence>
<evidence type="ECO:0000256" key="6">
    <source>
        <dbReference type="ARBA" id="ARBA00023136"/>
    </source>
</evidence>
<dbReference type="InterPro" id="IPR004813">
    <property type="entry name" value="OPT"/>
</dbReference>
<keyword evidence="4 7" id="KW-0812">Transmembrane</keyword>
<name>A0AA40BEA6_9PEZI</name>
<evidence type="ECO:0000256" key="2">
    <source>
        <dbReference type="ARBA" id="ARBA00008807"/>
    </source>
</evidence>
<feature type="transmembrane region" description="Helical" evidence="7">
    <location>
        <begin position="136"/>
        <end position="156"/>
    </location>
</feature>
<evidence type="ECO:0000256" key="1">
    <source>
        <dbReference type="ARBA" id="ARBA00004141"/>
    </source>
</evidence>
<dbReference type="InterPro" id="IPR045035">
    <property type="entry name" value="YSL-like"/>
</dbReference>
<dbReference type="GO" id="GO:0035673">
    <property type="term" value="F:oligopeptide transmembrane transporter activity"/>
    <property type="evidence" value="ECO:0007669"/>
    <property type="project" value="InterPro"/>
</dbReference>
<evidence type="ECO:0000256" key="5">
    <source>
        <dbReference type="ARBA" id="ARBA00022989"/>
    </source>
</evidence>
<dbReference type="NCBIfam" id="TIGR00728">
    <property type="entry name" value="OPT_sfam"/>
    <property type="match status" value="1"/>
</dbReference>
<evidence type="ECO:0000256" key="7">
    <source>
        <dbReference type="SAM" id="Phobius"/>
    </source>
</evidence>
<protein>
    <submittedName>
        <fullName evidence="8">OPT oligopeptide transporter protein-domain-containing protein</fullName>
    </submittedName>
</protein>
<organism evidence="8 9">
    <name type="scientific">Apiosordaria backusii</name>
    <dbReference type="NCBI Taxonomy" id="314023"/>
    <lineage>
        <taxon>Eukaryota</taxon>
        <taxon>Fungi</taxon>
        <taxon>Dikarya</taxon>
        <taxon>Ascomycota</taxon>
        <taxon>Pezizomycotina</taxon>
        <taxon>Sordariomycetes</taxon>
        <taxon>Sordariomycetidae</taxon>
        <taxon>Sordariales</taxon>
        <taxon>Lasiosphaeriaceae</taxon>
        <taxon>Apiosordaria</taxon>
    </lineage>
</organism>
<keyword evidence="3" id="KW-0813">Transport</keyword>
<evidence type="ECO:0000256" key="4">
    <source>
        <dbReference type="ARBA" id="ARBA00022692"/>
    </source>
</evidence>
<comment type="similarity">
    <text evidence="2">Belongs to the oligopeptide OPT transporter family.</text>
</comment>
<accession>A0AA40BEA6</accession>
<dbReference type="PANTHER" id="PTHR31645">
    <property type="entry name" value="OLIGOPEPTIDE TRANSPORTER YGL114W-RELATED"/>
    <property type="match status" value="1"/>
</dbReference>
<evidence type="ECO:0000256" key="3">
    <source>
        <dbReference type="ARBA" id="ARBA00022448"/>
    </source>
</evidence>
<feature type="transmembrane region" description="Helical" evidence="7">
    <location>
        <begin position="44"/>
        <end position="66"/>
    </location>
</feature>
<feature type="transmembrane region" description="Helical" evidence="7">
    <location>
        <begin position="379"/>
        <end position="400"/>
    </location>
</feature>
<dbReference type="EMBL" id="JAUKTV010000008">
    <property type="protein sequence ID" value="KAK0732672.1"/>
    <property type="molecule type" value="Genomic_DNA"/>
</dbReference>
<dbReference type="PANTHER" id="PTHR31645:SF0">
    <property type="entry name" value="OLIGOPEPTIDE TRANSPORTER YGL114W-RELATED"/>
    <property type="match status" value="1"/>
</dbReference>
<dbReference type="GO" id="GO:0000329">
    <property type="term" value="C:fungal-type vacuole membrane"/>
    <property type="evidence" value="ECO:0007669"/>
    <property type="project" value="TreeGrafter"/>
</dbReference>
<keyword evidence="6 7" id="KW-0472">Membrane</keyword>
<sequence>MGPATTLHMLLGAVVGWGILSPLAKNKGWAPGPVSDWEHGSKGWIVWVSLAIMLADSVVSLGYLAFRSMRLYWPQIKGVLPKSIRNLVSGRRQGYTSLLRRDSSSSSENDDPLLGELEEEKEHDDAPLDQQISNKVVSIGLAASIIFCIVCIHYVFGDLVPLYATITAVFMALVLSIMGVRALGETDLNPVSGISKLAQLFFAFIIPQSNKSSVLINLVAGAVSEAGALQAGDLMQDLKTGHLLGAAPKAQFWGQVIGATAGAVASAFIYQLYTSVYTIPGDLFQVPTGYVWIFTARLVTGEGLPPMAQEWAASAALLFAVTTAIRTSTTDKRWQALIPGGIAVAVGMYNVPSFTLARTIGGLLSWWWRSYKGWQDTPLIVLASGFILGEGFLSIINLIMQSAGVPHL</sequence>
<feature type="transmembrane region" description="Helical" evidence="7">
    <location>
        <begin position="7"/>
        <end position="24"/>
    </location>
</feature>
<dbReference type="AlphaFoldDB" id="A0AA40BEA6"/>
<evidence type="ECO:0000313" key="9">
    <source>
        <dbReference type="Proteomes" id="UP001172159"/>
    </source>
</evidence>
<feature type="transmembrane region" description="Helical" evidence="7">
    <location>
        <begin position="341"/>
        <end position="367"/>
    </location>
</feature>
<dbReference type="Proteomes" id="UP001172159">
    <property type="component" value="Unassembled WGS sequence"/>
</dbReference>
<proteinExistence type="inferred from homology"/>
<reference evidence="8" key="1">
    <citation type="submission" date="2023-06" db="EMBL/GenBank/DDBJ databases">
        <title>Genome-scale phylogeny and comparative genomics of the fungal order Sordariales.</title>
        <authorList>
            <consortium name="Lawrence Berkeley National Laboratory"/>
            <person name="Hensen N."/>
            <person name="Bonometti L."/>
            <person name="Westerberg I."/>
            <person name="Brannstrom I.O."/>
            <person name="Guillou S."/>
            <person name="Cros-Aarteil S."/>
            <person name="Calhoun S."/>
            <person name="Haridas S."/>
            <person name="Kuo A."/>
            <person name="Mondo S."/>
            <person name="Pangilinan J."/>
            <person name="Riley R."/>
            <person name="Labutti K."/>
            <person name="Andreopoulos B."/>
            <person name="Lipzen A."/>
            <person name="Chen C."/>
            <person name="Yanf M."/>
            <person name="Daum C."/>
            <person name="Ng V."/>
            <person name="Clum A."/>
            <person name="Steindorff A."/>
            <person name="Ohm R."/>
            <person name="Martin F."/>
            <person name="Silar P."/>
            <person name="Natvig D."/>
            <person name="Lalanne C."/>
            <person name="Gautier V."/>
            <person name="Ament-Velasquez S.L."/>
            <person name="Kruys A."/>
            <person name="Hutchinson M.I."/>
            <person name="Powell A.J."/>
            <person name="Barry K."/>
            <person name="Miller A.N."/>
            <person name="Grigoriev I.V."/>
            <person name="Debuchy R."/>
            <person name="Gladieux P."/>
            <person name="Thoren M.H."/>
            <person name="Johannesson H."/>
        </authorList>
    </citation>
    <scope>NUCLEOTIDE SEQUENCE</scope>
    <source>
        <strain evidence="8">CBS 540.89</strain>
    </source>
</reference>
<dbReference type="Pfam" id="PF03169">
    <property type="entry name" value="OPT"/>
    <property type="match status" value="1"/>
</dbReference>
<comment type="subcellular location">
    <subcellularLocation>
        <location evidence="1">Membrane</location>
        <topology evidence="1">Multi-pass membrane protein</topology>
    </subcellularLocation>
</comment>
<comment type="caution">
    <text evidence="8">The sequence shown here is derived from an EMBL/GenBank/DDBJ whole genome shotgun (WGS) entry which is preliminary data.</text>
</comment>
<gene>
    <name evidence="8" type="ORF">B0T21DRAFT_369446</name>
</gene>